<dbReference type="Gene3D" id="3.40.800.20">
    <property type="entry name" value="Histone deacetylase domain"/>
    <property type="match status" value="1"/>
</dbReference>
<evidence type="ECO:0000313" key="4">
    <source>
        <dbReference type="Proteomes" id="UP001239782"/>
    </source>
</evidence>
<dbReference type="InterPro" id="IPR000286">
    <property type="entry name" value="HDACs"/>
</dbReference>
<organism evidence="3 4">
    <name type="scientific">Pleionea litopenaei</name>
    <dbReference type="NCBI Taxonomy" id="3070815"/>
    <lineage>
        <taxon>Bacteria</taxon>
        <taxon>Pseudomonadati</taxon>
        <taxon>Pseudomonadota</taxon>
        <taxon>Gammaproteobacteria</taxon>
        <taxon>Oceanospirillales</taxon>
        <taxon>Pleioneaceae</taxon>
        <taxon>Pleionea</taxon>
    </lineage>
</organism>
<dbReference type="AlphaFoldDB" id="A0AA51RVY8"/>
<dbReference type="InterPro" id="IPR037138">
    <property type="entry name" value="His_deacetylse_dom_sf"/>
</dbReference>
<dbReference type="PANTHER" id="PTHR10625">
    <property type="entry name" value="HISTONE DEACETYLASE HDAC1-RELATED"/>
    <property type="match status" value="1"/>
</dbReference>
<gene>
    <name evidence="3" type="ORF">Q9312_05945</name>
</gene>
<name>A0AA51RVY8_9GAMM</name>
<protein>
    <submittedName>
        <fullName evidence="3">Histone deacetylase family protein</fullName>
    </submittedName>
</protein>
<proteinExistence type="inferred from homology"/>
<dbReference type="EMBL" id="CP133548">
    <property type="protein sequence ID" value="WMS88453.1"/>
    <property type="molecule type" value="Genomic_DNA"/>
</dbReference>
<dbReference type="GO" id="GO:0004407">
    <property type="term" value="F:histone deacetylase activity"/>
    <property type="evidence" value="ECO:0007669"/>
    <property type="project" value="TreeGrafter"/>
</dbReference>
<dbReference type="PRINTS" id="PR01270">
    <property type="entry name" value="HDASUPER"/>
</dbReference>
<dbReference type="RefSeq" id="WP_309203667.1">
    <property type="nucleotide sequence ID" value="NZ_CP133548.1"/>
</dbReference>
<dbReference type="InterPro" id="IPR023696">
    <property type="entry name" value="Ureohydrolase_dom_sf"/>
</dbReference>
<evidence type="ECO:0000256" key="1">
    <source>
        <dbReference type="ARBA" id="ARBA00005947"/>
    </source>
</evidence>
<evidence type="ECO:0000259" key="2">
    <source>
        <dbReference type="Pfam" id="PF00850"/>
    </source>
</evidence>
<reference evidence="3 4" key="1">
    <citation type="submission" date="2023-08" db="EMBL/GenBank/DDBJ databases">
        <title>Pleionea litopenaei sp. nov., isolated from stomach of juvenile Litopenaeus vannamei.</title>
        <authorList>
            <person name="Rho A.M."/>
            <person name="Hwang C.Y."/>
        </authorList>
    </citation>
    <scope>NUCLEOTIDE SEQUENCE [LARGE SCALE GENOMIC DNA]</scope>
    <source>
        <strain evidence="3 4">HL-JVS1</strain>
    </source>
</reference>
<dbReference type="GO" id="GO:0040029">
    <property type="term" value="P:epigenetic regulation of gene expression"/>
    <property type="evidence" value="ECO:0007669"/>
    <property type="project" value="TreeGrafter"/>
</dbReference>
<accession>A0AA51RVY8</accession>
<dbReference type="PANTHER" id="PTHR10625:SF10">
    <property type="entry name" value="HISTONE DEACETYLASE HDAC1"/>
    <property type="match status" value="1"/>
</dbReference>
<evidence type="ECO:0000313" key="3">
    <source>
        <dbReference type="EMBL" id="WMS88453.1"/>
    </source>
</evidence>
<comment type="similarity">
    <text evidence="1">Belongs to the histone deacetylase family.</text>
</comment>
<sequence>MIIINSDKCRLHEMGEHHPERPARLDAISDQLIASGLEYSLTFLEAEPIDKQLLSLAHKSNYIDSLFSLSPKQGYAQVDPDTSMNKHSLEAALIAAGAGIQGIDLLMTDKERKVFCAVRPPGHHAEADRAMGFCFFNNIALAAKYALEKYSLNRVAILDFDVHHGNGTENIVSGDHRVLFCSIFQHPFYPYTSLDNTSSNVINVPLSAGAKGMEFREKIWEHWFPSLEAFQPELVLVSAGFDGHLEDEMAQWCLVEDDYFWVSQKIRDLAEKHCSGRVLSMLEGGYALSALGRSVVAHLKGLLPG</sequence>
<dbReference type="KEGG" id="plei:Q9312_05945"/>
<feature type="domain" description="Histone deacetylase" evidence="2">
    <location>
        <begin position="18"/>
        <end position="301"/>
    </location>
</feature>
<dbReference type="Pfam" id="PF00850">
    <property type="entry name" value="Hist_deacetyl"/>
    <property type="match status" value="1"/>
</dbReference>
<dbReference type="CDD" id="cd11599">
    <property type="entry name" value="HDAC_classII_2"/>
    <property type="match status" value="1"/>
</dbReference>
<dbReference type="InterPro" id="IPR023801">
    <property type="entry name" value="His_deacetylse_dom"/>
</dbReference>
<dbReference type="SUPFAM" id="SSF52768">
    <property type="entry name" value="Arginase/deacetylase"/>
    <property type="match status" value="1"/>
</dbReference>
<dbReference type="Proteomes" id="UP001239782">
    <property type="component" value="Chromosome"/>
</dbReference>
<keyword evidence="4" id="KW-1185">Reference proteome</keyword>